<evidence type="ECO:0000256" key="6">
    <source>
        <dbReference type="ARBA" id="ARBA00022827"/>
    </source>
</evidence>
<dbReference type="SUPFAM" id="SSF143631">
    <property type="entry name" value="ApbE-like"/>
    <property type="match status" value="1"/>
</dbReference>
<dbReference type="PATRIC" id="fig|1423730.4.peg.1091"/>
<dbReference type="EMBL" id="AYZJ01000019">
    <property type="protein sequence ID" value="KRN25123.1"/>
    <property type="molecule type" value="Genomic_DNA"/>
</dbReference>
<comment type="caution">
    <text evidence="13">The sequence shown here is derived from an EMBL/GenBank/DDBJ whole genome shotgun (WGS) entry which is preliminary data.</text>
</comment>
<dbReference type="PROSITE" id="PS51257">
    <property type="entry name" value="PROKAR_LIPOPROTEIN"/>
    <property type="match status" value="1"/>
</dbReference>
<keyword evidence="5 10" id="KW-0479">Metal-binding</keyword>
<keyword evidence="3 10" id="KW-0285">Flavoprotein</keyword>
<comment type="similarity">
    <text evidence="10 12">Belongs to the ApbE family.</text>
</comment>
<feature type="chain" id="PRO_5039751646" description="FAD:protein FMN transferase" evidence="12">
    <location>
        <begin position="22"/>
        <end position="359"/>
    </location>
</feature>
<evidence type="ECO:0000313" key="14">
    <source>
        <dbReference type="Proteomes" id="UP000050865"/>
    </source>
</evidence>
<name>A0A0R2F9X9_9LACO</name>
<evidence type="ECO:0000256" key="3">
    <source>
        <dbReference type="ARBA" id="ARBA00022630"/>
    </source>
</evidence>
<reference evidence="13 14" key="1">
    <citation type="journal article" date="2015" name="Genome Announc.">
        <title>Expanding the biotechnology potential of lactobacilli through comparative genomics of 213 strains and associated genera.</title>
        <authorList>
            <person name="Sun Z."/>
            <person name="Harris H.M."/>
            <person name="McCann A."/>
            <person name="Guo C."/>
            <person name="Argimon S."/>
            <person name="Zhang W."/>
            <person name="Yang X."/>
            <person name="Jeffery I.B."/>
            <person name="Cooney J.C."/>
            <person name="Kagawa T.F."/>
            <person name="Liu W."/>
            <person name="Song Y."/>
            <person name="Salvetti E."/>
            <person name="Wrobel A."/>
            <person name="Rasinkangas P."/>
            <person name="Parkhill J."/>
            <person name="Rea M.C."/>
            <person name="O'Sullivan O."/>
            <person name="Ritari J."/>
            <person name="Douillard F.P."/>
            <person name="Paul Ross R."/>
            <person name="Yang R."/>
            <person name="Briner A.E."/>
            <person name="Felis G.E."/>
            <person name="de Vos W.M."/>
            <person name="Barrangou R."/>
            <person name="Klaenhammer T.R."/>
            <person name="Caufield P.W."/>
            <person name="Cui Y."/>
            <person name="Zhang H."/>
            <person name="O'Toole P.W."/>
        </authorList>
    </citation>
    <scope>NUCLEOTIDE SEQUENCE [LARGE SCALE GENOMIC DNA]</scope>
    <source>
        <strain evidence="13 14">DSM 22697</strain>
    </source>
</reference>
<dbReference type="PANTHER" id="PTHR30040:SF2">
    <property type="entry name" value="FAD:PROTEIN FMN TRANSFERASE"/>
    <property type="match status" value="1"/>
</dbReference>
<evidence type="ECO:0000256" key="5">
    <source>
        <dbReference type="ARBA" id="ARBA00022723"/>
    </source>
</evidence>
<dbReference type="PANTHER" id="PTHR30040">
    <property type="entry name" value="THIAMINE BIOSYNTHESIS LIPOPROTEIN APBE"/>
    <property type="match status" value="1"/>
</dbReference>
<feature type="binding site" evidence="11">
    <location>
        <position position="297"/>
    </location>
    <ligand>
        <name>Mg(2+)</name>
        <dbReference type="ChEBI" id="CHEBI:18420"/>
    </ligand>
</feature>
<keyword evidence="12" id="KW-0472">Membrane</keyword>
<evidence type="ECO:0000256" key="7">
    <source>
        <dbReference type="ARBA" id="ARBA00022842"/>
    </source>
</evidence>
<protein>
    <recommendedName>
        <fullName evidence="2 10">FAD:protein FMN transferase</fullName>
        <ecNumber evidence="1 10">2.7.1.180</ecNumber>
    </recommendedName>
    <alternativeName>
        <fullName evidence="8 10">Flavin transferase</fullName>
    </alternativeName>
</protein>
<evidence type="ECO:0000256" key="12">
    <source>
        <dbReference type="RuleBase" id="RU363002"/>
    </source>
</evidence>
<comment type="function">
    <text evidence="12">Flavin transferase that catalyzes the transfer of the FMN moiety of FAD and its covalent binding to the hydroxyl group of a threonine residue in a target flavoprotein.</text>
</comment>
<evidence type="ECO:0000256" key="2">
    <source>
        <dbReference type="ARBA" id="ARBA00016337"/>
    </source>
</evidence>
<feature type="signal peptide" evidence="12">
    <location>
        <begin position="1"/>
        <end position="21"/>
    </location>
</feature>
<proteinExistence type="inferred from homology"/>
<dbReference type="Proteomes" id="UP000050865">
    <property type="component" value="Unassembled WGS sequence"/>
</dbReference>
<comment type="subcellular location">
    <subcellularLocation>
        <location evidence="12">Cell inner membrane</location>
        <topology evidence="12">Lipid-anchor</topology>
        <orientation evidence="12">Periplasmic side</orientation>
    </subcellularLocation>
</comment>
<keyword evidence="12" id="KW-1003">Cell membrane</keyword>
<sequence>MVKIKRFWRLLAAGLVLLALAGCGQKQVTPKLRPNDPYTDSEFSLGTICKVTVYDSGKKKAVKDGLRTIRHIDSEATLTRSGSVLDKINANAGIRPVRVPKDFWPLLKKAQYFSKNSNGSFDMAIGAVTNLWKIGLPGARVPKPAEITAALPLVNWRDVQLNAKTCTVYLTKKGMRLDFGGIAKGWVADQVRQTLKKDGVTTAIIDLGGNVVVMGHSPKAAGRKWTIGIQDPKASRGTALGTIHAANMSVVTAGTYEQYLMSHGHKYIYLFDAKTGYPYDNNLASVTIVSKQSVDGDALSNAAFDKGLRGGLAYMNKKRGQDIEAIFVTNNNRVYITNGLKSDFKLVKGTNYRPGNFKA</sequence>
<keyword evidence="6 10" id="KW-0274">FAD</keyword>
<evidence type="ECO:0000256" key="10">
    <source>
        <dbReference type="PIRNR" id="PIRNR006268"/>
    </source>
</evidence>
<evidence type="ECO:0000256" key="11">
    <source>
        <dbReference type="PIRSR" id="PIRSR006268-2"/>
    </source>
</evidence>
<dbReference type="GO" id="GO:0005886">
    <property type="term" value="C:plasma membrane"/>
    <property type="evidence" value="ECO:0007669"/>
    <property type="project" value="UniProtKB-SubCell"/>
</dbReference>
<dbReference type="EC" id="2.7.1.180" evidence="1 10"/>
<evidence type="ECO:0000256" key="1">
    <source>
        <dbReference type="ARBA" id="ARBA00011955"/>
    </source>
</evidence>
<evidence type="ECO:0000256" key="8">
    <source>
        <dbReference type="ARBA" id="ARBA00031306"/>
    </source>
</evidence>
<dbReference type="Pfam" id="PF02424">
    <property type="entry name" value="ApbE"/>
    <property type="match status" value="1"/>
</dbReference>
<dbReference type="STRING" id="1423730.FC75_GL001037"/>
<evidence type="ECO:0000256" key="9">
    <source>
        <dbReference type="ARBA" id="ARBA00048540"/>
    </source>
</evidence>
<dbReference type="Gene3D" id="3.10.520.10">
    <property type="entry name" value="ApbE-like domains"/>
    <property type="match status" value="1"/>
</dbReference>
<dbReference type="GO" id="GO:0046872">
    <property type="term" value="F:metal ion binding"/>
    <property type="evidence" value="ECO:0007669"/>
    <property type="project" value="UniProtKB-UniRule"/>
</dbReference>
<comment type="catalytic activity">
    <reaction evidence="9 10 12">
        <text>L-threonyl-[protein] + FAD = FMN-L-threonyl-[protein] + AMP + H(+)</text>
        <dbReference type="Rhea" id="RHEA:36847"/>
        <dbReference type="Rhea" id="RHEA-COMP:11060"/>
        <dbReference type="Rhea" id="RHEA-COMP:11061"/>
        <dbReference type="ChEBI" id="CHEBI:15378"/>
        <dbReference type="ChEBI" id="CHEBI:30013"/>
        <dbReference type="ChEBI" id="CHEBI:57692"/>
        <dbReference type="ChEBI" id="CHEBI:74257"/>
        <dbReference type="ChEBI" id="CHEBI:456215"/>
        <dbReference type="EC" id="2.7.1.180"/>
    </reaction>
</comment>
<comment type="cofactor">
    <cofactor evidence="11">
        <name>Mg(2+)</name>
        <dbReference type="ChEBI" id="CHEBI:18420"/>
    </cofactor>
    <cofactor evidence="11">
        <name>Mn(2+)</name>
        <dbReference type="ChEBI" id="CHEBI:29035"/>
    </cofactor>
    <text evidence="11">Magnesium. Can also use manganese.</text>
</comment>
<dbReference type="InterPro" id="IPR003374">
    <property type="entry name" value="ApbE-like_sf"/>
</dbReference>
<accession>A0A0R2F9X9</accession>
<dbReference type="InterPro" id="IPR024932">
    <property type="entry name" value="ApbE"/>
</dbReference>
<dbReference type="GO" id="GO:0016740">
    <property type="term" value="F:transferase activity"/>
    <property type="evidence" value="ECO:0007669"/>
    <property type="project" value="UniProtKB-UniRule"/>
</dbReference>
<gene>
    <name evidence="13" type="ORF">FC75_GL001037</name>
</gene>
<dbReference type="AlphaFoldDB" id="A0A0R2F9X9"/>
<keyword evidence="4 10" id="KW-0808">Transferase</keyword>
<dbReference type="PIRSF" id="PIRSF006268">
    <property type="entry name" value="ApbE"/>
    <property type="match status" value="1"/>
</dbReference>
<keyword evidence="12" id="KW-0997">Cell inner membrane</keyword>
<evidence type="ECO:0000313" key="13">
    <source>
        <dbReference type="EMBL" id="KRN25123.1"/>
    </source>
</evidence>
<keyword evidence="14" id="KW-1185">Reference proteome</keyword>
<keyword evidence="12 13" id="KW-0449">Lipoprotein</keyword>
<keyword evidence="12" id="KW-0732">Signal</keyword>
<keyword evidence="7 10" id="KW-0460">Magnesium</keyword>
<organism evidence="13 14">
    <name type="scientific">Lacticaseibacillus camelliae DSM 22697 = JCM 13995</name>
    <dbReference type="NCBI Taxonomy" id="1423730"/>
    <lineage>
        <taxon>Bacteria</taxon>
        <taxon>Bacillati</taxon>
        <taxon>Bacillota</taxon>
        <taxon>Bacilli</taxon>
        <taxon>Lactobacillales</taxon>
        <taxon>Lactobacillaceae</taxon>
        <taxon>Lacticaseibacillus</taxon>
    </lineage>
</organism>
<evidence type="ECO:0000256" key="4">
    <source>
        <dbReference type="ARBA" id="ARBA00022679"/>
    </source>
</evidence>
<feature type="binding site" evidence="11">
    <location>
        <position position="181"/>
    </location>
    <ligand>
        <name>Mg(2+)</name>
        <dbReference type="ChEBI" id="CHEBI:18420"/>
    </ligand>
</feature>